<keyword evidence="5" id="KW-0067">ATP-binding</keyword>
<keyword evidence="10" id="KW-1185">Reference proteome</keyword>
<evidence type="ECO:0000256" key="1">
    <source>
        <dbReference type="ARBA" id="ARBA00004430"/>
    </source>
</evidence>
<dbReference type="GO" id="GO:0016787">
    <property type="term" value="F:hydrolase activity"/>
    <property type="evidence" value="ECO:0007669"/>
    <property type="project" value="UniProtKB-KW"/>
</dbReference>
<sequence>MAGQQPRSLVILPYLSIVQEKAEHLEKILAGLGMSELACVTVDEAHMVGDGSRGAILESALSKLMASGHDWLAARLFVTNYRPTPLTEHVVLGQTVYQKVPGDAQLVPIRALHASPNSQRDPDGIVPLVAEAMGAPTLVFCASRRATEACAQLLAELLPSDARDAEGRRALLAELSDALGAAPSPALAACIPSGIAYHHAGLTTEERSAVEHGFRTGLLRILAATSTLAAGVNLPARRVILRSLWMGPGPMGRQQYLQMVGRAGRAGHADAGESFLMVRGPPGGRDWREAADLLHQPLPAVQSQLLGGKGGGAGPAAPPSAGADDHMELLLLTACATRLASHERSIKSLLRCTLASRQLPWETVEASGKSTLRRLSKELGLVEIHGTPSGPRLHTTHKGRAVFDSGLPLAPAIQLYERLLESAGAPLPLGCAPALLFPCLLQHPFAICNWQAWLAALRALPPRARAAAEALGVHLAAAEAACGGRPPLAPRGAPRALAAALAVSEVLEGRADLAGAARAWGAERRFSAAGISAGELQRLLADAGKWLGMAALMCGAAGWRPLGAACGDLAARAAAGAPRHLLALAALPGLTPARAAALHAGGLGSPRALLAARPGRVRAPALRVPYAPVPAARRRVPGARGRRQRRRHRGPAPPAGRGRRPCRRHRRAARAHTLADKVIRAAKRAVSDEDGVSTSDAPGAANPPVEAAARGLVPCRPLDCLSDAASLRACVGAITASPRVRRCLPISAVAVMRLACRGWRRSLDQTSWAARPHRCDAATLSRFPSIRWLALSNCSLRVVCLGERRLGAVSSIRDADLGALASLRHLTALSLYNCPGIRGHGLYQLAACPRLRQLNLGKCTGLEEEHMAALLLLPGLQSLGLHQCPRLGDGALVTLCQHPTLSVILAPSGITGAGVK</sequence>
<dbReference type="InterPro" id="IPR001650">
    <property type="entry name" value="Helicase_C-like"/>
</dbReference>
<evidence type="ECO:0000256" key="2">
    <source>
        <dbReference type="ARBA" id="ARBA00022741"/>
    </source>
</evidence>
<evidence type="ECO:0000256" key="4">
    <source>
        <dbReference type="ARBA" id="ARBA00022806"/>
    </source>
</evidence>
<organism evidence="9 10">
    <name type="scientific">Prototheca wickerhamii</name>
    <dbReference type="NCBI Taxonomy" id="3111"/>
    <lineage>
        <taxon>Eukaryota</taxon>
        <taxon>Viridiplantae</taxon>
        <taxon>Chlorophyta</taxon>
        <taxon>core chlorophytes</taxon>
        <taxon>Trebouxiophyceae</taxon>
        <taxon>Chlorellales</taxon>
        <taxon>Chlorellaceae</taxon>
        <taxon>Prototheca</taxon>
    </lineage>
</organism>
<dbReference type="Pfam" id="PF20470">
    <property type="entry name" value="HTH_61"/>
    <property type="match status" value="1"/>
</dbReference>
<keyword evidence="3" id="KW-0378">Hydrolase</keyword>
<dbReference type="PROSITE" id="PS51194">
    <property type="entry name" value="HELICASE_CTER"/>
    <property type="match status" value="1"/>
</dbReference>
<evidence type="ECO:0000313" key="9">
    <source>
        <dbReference type="EMBL" id="KAK2078404.1"/>
    </source>
</evidence>
<dbReference type="InterPro" id="IPR006553">
    <property type="entry name" value="Leu-rich_rpt_Cys-con_subtyp"/>
</dbReference>
<dbReference type="SUPFAM" id="SSF158702">
    <property type="entry name" value="Sec63 N-terminal domain-like"/>
    <property type="match status" value="1"/>
</dbReference>
<evidence type="ECO:0000256" key="7">
    <source>
        <dbReference type="SAM" id="MobiDB-lite"/>
    </source>
</evidence>
<dbReference type="PANTHER" id="PTHR47961">
    <property type="entry name" value="DNA POLYMERASE THETA, PUTATIVE (AFU_ORTHOLOGUE AFUA_1G05260)-RELATED"/>
    <property type="match status" value="1"/>
</dbReference>
<dbReference type="InterPro" id="IPR032675">
    <property type="entry name" value="LRR_dom_sf"/>
</dbReference>
<feature type="domain" description="Helicase C-terminal" evidence="8">
    <location>
        <begin position="124"/>
        <end position="306"/>
    </location>
</feature>
<dbReference type="SUPFAM" id="SSF52047">
    <property type="entry name" value="RNI-like"/>
    <property type="match status" value="1"/>
</dbReference>
<evidence type="ECO:0000256" key="6">
    <source>
        <dbReference type="ARBA" id="ARBA00048988"/>
    </source>
</evidence>
<dbReference type="Gene3D" id="3.80.10.10">
    <property type="entry name" value="Ribonuclease Inhibitor"/>
    <property type="match status" value="1"/>
</dbReference>
<dbReference type="InterPro" id="IPR027417">
    <property type="entry name" value="P-loop_NTPase"/>
</dbReference>
<dbReference type="PANTHER" id="PTHR47961:SF6">
    <property type="entry name" value="DNA-DIRECTED DNA POLYMERASE"/>
    <property type="match status" value="1"/>
</dbReference>
<protein>
    <recommendedName>
        <fullName evidence="8">Helicase C-terminal domain-containing protein</fullName>
    </recommendedName>
</protein>
<accession>A0AAD9MHD7</accession>
<dbReference type="CDD" id="cd18795">
    <property type="entry name" value="SF2_C_Ski2"/>
    <property type="match status" value="1"/>
</dbReference>
<evidence type="ECO:0000313" key="10">
    <source>
        <dbReference type="Proteomes" id="UP001255856"/>
    </source>
</evidence>
<proteinExistence type="predicted"/>
<dbReference type="SMART" id="SM00490">
    <property type="entry name" value="HELICc"/>
    <property type="match status" value="1"/>
</dbReference>
<dbReference type="InterPro" id="IPR046931">
    <property type="entry name" value="HTH_61"/>
</dbReference>
<dbReference type="Pfam" id="PF00271">
    <property type="entry name" value="Helicase_C"/>
    <property type="match status" value="1"/>
</dbReference>
<evidence type="ECO:0000256" key="5">
    <source>
        <dbReference type="ARBA" id="ARBA00022840"/>
    </source>
</evidence>
<dbReference type="SUPFAM" id="SSF52540">
    <property type="entry name" value="P-loop containing nucleoside triphosphate hydrolases"/>
    <property type="match status" value="1"/>
</dbReference>
<dbReference type="Proteomes" id="UP001255856">
    <property type="component" value="Unassembled WGS sequence"/>
</dbReference>
<comment type="caution">
    <text evidence="9">The sequence shown here is derived from an EMBL/GenBank/DDBJ whole genome shotgun (WGS) entry which is preliminary data.</text>
</comment>
<reference evidence="9" key="1">
    <citation type="submission" date="2021-01" db="EMBL/GenBank/DDBJ databases">
        <authorList>
            <person name="Eckstrom K.M.E."/>
        </authorList>
    </citation>
    <scope>NUCLEOTIDE SEQUENCE</scope>
    <source>
        <strain evidence="9">UVCC 0001</strain>
    </source>
</reference>
<dbReference type="InterPro" id="IPR050474">
    <property type="entry name" value="Hel308_SKI2-like"/>
</dbReference>
<dbReference type="GO" id="GO:0005930">
    <property type="term" value="C:axoneme"/>
    <property type="evidence" value="ECO:0007669"/>
    <property type="project" value="UniProtKB-SubCell"/>
</dbReference>
<comment type="catalytic activity">
    <reaction evidence="6">
        <text>ATP + H2O = ADP + phosphate + H(+)</text>
        <dbReference type="Rhea" id="RHEA:13065"/>
        <dbReference type="ChEBI" id="CHEBI:15377"/>
        <dbReference type="ChEBI" id="CHEBI:15378"/>
        <dbReference type="ChEBI" id="CHEBI:30616"/>
        <dbReference type="ChEBI" id="CHEBI:43474"/>
        <dbReference type="ChEBI" id="CHEBI:456216"/>
        <dbReference type="EC" id="5.6.2.4"/>
    </reaction>
</comment>
<dbReference type="SMART" id="SM00367">
    <property type="entry name" value="LRR_CC"/>
    <property type="match status" value="2"/>
</dbReference>
<name>A0AAD9MHD7_PROWI</name>
<dbReference type="Gene3D" id="1.10.3380.20">
    <property type="match status" value="1"/>
</dbReference>
<dbReference type="GO" id="GO:0043138">
    <property type="term" value="F:3'-5' DNA helicase activity"/>
    <property type="evidence" value="ECO:0007669"/>
    <property type="project" value="UniProtKB-EC"/>
</dbReference>
<dbReference type="EMBL" id="JASFZW010000004">
    <property type="protein sequence ID" value="KAK2078404.1"/>
    <property type="molecule type" value="Genomic_DNA"/>
</dbReference>
<keyword evidence="4" id="KW-0347">Helicase</keyword>
<feature type="compositionally biased region" description="Basic residues" evidence="7">
    <location>
        <begin position="657"/>
        <end position="670"/>
    </location>
</feature>
<comment type="subcellular location">
    <subcellularLocation>
        <location evidence="1">Cytoplasm</location>
        <location evidence="1">Cytoskeleton</location>
        <location evidence="1">Cilium axoneme</location>
    </subcellularLocation>
</comment>
<evidence type="ECO:0000259" key="8">
    <source>
        <dbReference type="PROSITE" id="PS51194"/>
    </source>
</evidence>
<feature type="region of interest" description="Disordered" evidence="7">
    <location>
        <begin position="632"/>
        <end position="670"/>
    </location>
</feature>
<evidence type="ECO:0000256" key="3">
    <source>
        <dbReference type="ARBA" id="ARBA00022801"/>
    </source>
</evidence>
<feature type="compositionally biased region" description="Basic residues" evidence="7">
    <location>
        <begin position="632"/>
        <end position="650"/>
    </location>
</feature>
<keyword evidence="2" id="KW-0547">Nucleotide-binding</keyword>
<dbReference type="GO" id="GO:0005524">
    <property type="term" value="F:ATP binding"/>
    <property type="evidence" value="ECO:0007669"/>
    <property type="project" value="UniProtKB-KW"/>
</dbReference>
<dbReference type="Gene3D" id="3.40.50.300">
    <property type="entry name" value="P-loop containing nucleotide triphosphate hydrolases"/>
    <property type="match status" value="1"/>
</dbReference>
<dbReference type="AlphaFoldDB" id="A0AAD9MHD7"/>
<gene>
    <name evidence="9" type="ORF">QBZ16_003244</name>
</gene>